<evidence type="ECO:0000256" key="1">
    <source>
        <dbReference type="SAM" id="MobiDB-lite"/>
    </source>
</evidence>
<sequence>MKKPSFSMLPLVFTCLLFPLTVWAVTGTTYEIDPSGDTDATHHNVTGGTYTVEGSVNPIAGNVSGSSYNILSGSALRYVCGDGFIDPGESCDGSQLDSQTCASRGFDRGTLTCSSSCTFDTSACESGGGGGGGGGSSSLTTAPSEPDVDEEIVDTEFIYDDAFTLFGDRTSGATIKVDGDDEGVTYPSTTTWEVEIALEYGLNTFGITATNTRGTSDATVFEIYYRLIGDLTEDGEVSDYDLSRFVRLWGTDDAEGDFNTDGTIDDYDFSMMVARWGQEV</sequence>
<dbReference type="PROSITE" id="PS00018">
    <property type="entry name" value="EF_HAND_1"/>
    <property type="match status" value="1"/>
</dbReference>
<feature type="compositionally biased region" description="Gly residues" evidence="1">
    <location>
        <begin position="127"/>
        <end position="136"/>
    </location>
</feature>
<gene>
    <name evidence="3" type="ORF">UX57_C0024G0014</name>
</gene>
<dbReference type="GO" id="GO:0000272">
    <property type="term" value="P:polysaccharide catabolic process"/>
    <property type="evidence" value="ECO:0007669"/>
    <property type="project" value="InterPro"/>
</dbReference>
<dbReference type="Proteomes" id="UP000034795">
    <property type="component" value="Unassembled WGS sequence"/>
</dbReference>
<accession>A0A0G1Q5Q9</accession>
<reference evidence="3 4" key="1">
    <citation type="journal article" date="2015" name="Nature">
        <title>rRNA introns, odd ribosomes, and small enigmatic genomes across a large radiation of phyla.</title>
        <authorList>
            <person name="Brown C.T."/>
            <person name="Hug L.A."/>
            <person name="Thomas B.C."/>
            <person name="Sharon I."/>
            <person name="Castelle C.J."/>
            <person name="Singh A."/>
            <person name="Wilkins M.J."/>
            <person name="Williams K.H."/>
            <person name="Banfield J.F."/>
        </authorList>
    </citation>
    <scope>NUCLEOTIDE SEQUENCE [LARGE SCALE GENOMIC DNA]</scope>
</reference>
<dbReference type="STRING" id="1618994.UX57_C0024G0014"/>
<dbReference type="InterPro" id="IPR036439">
    <property type="entry name" value="Dockerin_dom_sf"/>
</dbReference>
<dbReference type="PATRIC" id="fig|1618994.3.peg.1037"/>
<feature type="region of interest" description="Disordered" evidence="1">
    <location>
        <begin position="127"/>
        <end position="147"/>
    </location>
</feature>
<dbReference type="EMBL" id="LCMS01000024">
    <property type="protein sequence ID" value="KKU40142.1"/>
    <property type="molecule type" value="Genomic_DNA"/>
</dbReference>
<dbReference type="AlphaFoldDB" id="A0A0G1Q5Q9"/>
<dbReference type="SUPFAM" id="SSF63446">
    <property type="entry name" value="Type I dockerin domain"/>
    <property type="match status" value="1"/>
</dbReference>
<dbReference type="Gene3D" id="1.10.1330.10">
    <property type="entry name" value="Dockerin domain"/>
    <property type="match status" value="1"/>
</dbReference>
<organism evidence="3 4">
    <name type="scientific">Candidatus Uhrbacteria bacterium GW2011_GWE2_46_68</name>
    <dbReference type="NCBI Taxonomy" id="1618994"/>
    <lineage>
        <taxon>Bacteria</taxon>
        <taxon>Candidatus Uhriibacteriota</taxon>
    </lineage>
</organism>
<evidence type="ECO:0000313" key="3">
    <source>
        <dbReference type="EMBL" id="KKU40142.1"/>
    </source>
</evidence>
<comment type="caution">
    <text evidence="3">The sequence shown here is derived from an EMBL/GenBank/DDBJ whole genome shotgun (WGS) entry which is preliminary data.</text>
</comment>
<feature type="chain" id="PRO_5002539182" description="Dockerin domain-containing protein" evidence="2">
    <location>
        <begin position="25"/>
        <end position="280"/>
    </location>
</feature>
<keyword evidence="2" id="KW-0732">Signal</keyword>
<protein>
    <recommendedName>
        <fullName evidence="5">Dockerin domain-containing protein</fullName>
    </recommendedName>
</protein>
<name>A0A0G1Q5Q9_9BACT</name>
<evidence type="ECO:0008006" key="5">
    <source>
        <dbReference type="Google" id="ProtNLM"/>
    </source>
</evidence>
<feature type="signal peptide" evidence="2">
    <location>
        <begin position="1"/>
        <end position="24"/>
    </location>
</feature>
<evidence type="ECO:0000313" key="4">
    <source>
        <dbReference type="Proteomes" id="UP000034795"/>
    </source>
</evidence>
<evidence type="ECO:0000256" key="2">
    <source>
        <dbReference type="SAM" id="SignalP"/>
    </source>
</evidence>
<dbReference type="InterPro" id="IPR018247">
    <property type="entry name" value="EF_Hand_1_Ca_BS"/>
</dbReference>
<proteinExistence type="predicted"/>